<proteinExistence type="inferred from homology"/>
<dbReference type="PANTHER" id="PTHR11061">
    <property type="entry name" value="RNA M5U METHYLTRANSFERASE"/>
    <property type="match status" value="1"/>
</dbReference>
<keyword evidence="8" id="KW-1185">Reference proteome</keyword>
<evidence type="ECO:0000256" key="1">
    <source>
        <dbReference type="ARBA" id="ARBA00022603"/>
    </source>
</evidence>
<dbReference type="Gene3D" id="3.40.50.150">
    <property type="entry name" value="Vaccinia Virus protein VP39"/>
    <property type="match status" value="2"/>
</dbReference>
<dbReference type="RefSeq" id="WP_157421002.1">
    <property type="nucleotide sequence ID" value="NZ_CP014859.1"/>
</dbReference>
<dbReference type="KEGG" id="ahm:TL08_08445"/>
<dbReference type="Pfam" id="PF05958">
    <property type="entry name" value="tRNA_U5-meth_tr"/>
    <property type="match status" value="1"/>
</dbReference>
<dbReference type="GO" id="GO:0070475">
    <property type="term" value="P:rRNA base methylation"/>
    <property type="evidence" value="ECO:0007669"/>
    <property type="project" value="TreeGrafter"/>
</dbReference>
<feature type="binding site" evidence="4">
    <location>
        <position position="292"/>
    </location>
    <ligand>
        <name>S-adenosyl-L-methionine</name>
        <dbReference type="ChEBI" id="CHEBI:59789"/>
    </ligand>
</feature>
<evidence type="ECO:0000256" key="5">
    <source>
        <dbReference type="SAM" id="MobiDB-lite"/>
    </source>
</evidence>
<comment type="similarity">
    <text evidence="4">Belongs to the class I-like SAM-binding methyltransferase superfamily. RNA M5U methyltransferase family.</text>
</comment>
<dbReference type="Proteomes" id="UP000095210">
    <property type="component" value="Chromosome"/>
</dbReference>
<feature type="domain" description="TRAM" evidence="6">
    <location>
        <begin position="32"/>
        <end position="91"/>
    </location>
</feature>
<evidence type="ECO:0000313" key="7">
    <source>
        <dbReference type="EMBL" id="AOS62504.1"/>
    </source>
</evidence>
<dbReference type="AlphaFoldDB" id="A0AAC9MXM8"/>
<organism evidence="7 8">
    <name type="scientific">Actinoalloteichus hymeniacidonis</name>
    <dbReference type="NCBI Taxonomy" id="340345"/>
    <lineage>
        <taxon>Bacteria</taxon>
        <taxon>Bacillati</taxon>
        <taxon>Actinomycetota</taxon>
        <taxon>Actinomycetes</taxon>
        <taxon>Pseudonocardiales</taxon>
        <taxon>Pseudonocardiaceae</taxon>
        <taxon>Actinoalloteichus</taxon>
    </lineage>
</organism>
<dbReference type="Pfam" id="PF01938">
    <property type="entry name" value="TRAM"/>
    <property type="match status" value="1"/>
</dbReference>
<dbReference type="InterPro" id="IPR010280">
    <property type="entry name" value="U5_MeTrfase_fam"/>
</dbReference>
<dbReference type="GO" id="GO:0070041">
    <property type="term" value="F:rRNA (uridine-C5-)-methyltransferase activity"/>
    <property type="evidence" value="ECO:0007669"/>
    <property type="project" value="TreeGrafter"/>
</dbReference>
<feature type="region of interest" description="Disordered" evidence="5">
    <location>
        <begin position="1"/>
        <end position="30"/>
    </location>
</feature>
<reference evidence="8" key="1">
    <citation type="submission" date="2016-03" db="EMBL/GenBank/DDBJ databases">
        <title>Complete genome sequence of the type strain Actinoalloteichus hymeniacidonis DSM 45092.</title>
        <authorList>
            <person name="Schaffert L."/>
            <person name="Albersmeier A."/>
            <person name="Winkler A."/>
            <person name="Kalinowski J."/>
            <person name="Zotchev S."/>
            <person name="Ruckert C."/>
        </authorList>
    </citation>
    <scope>NUCLEOTIDE SEQUENCE [LARGE SCALE GENOMIC DNA]</scope>
    <source>
        <strain evidence="8">HPA177(T) (DSM 45092(T))</strain>
    </source>
</reference>
<dbReference type="InterPro" id="IPR002792">
    <property type="entry name" value="TRAM_dom"/>
</dbReference>
<dbReference type="SUPFAM" id="SSF50249">
    <property type="entry name" value="Nucleic acid-binding proteins"/>
    <property type="match status" value="1"/>
</dbReference>
<accession>A0AAC9MXM8</accession>
<sequence length="450" mass="47456">MTLSAESPSSRPSAASPSSTSTQVAGERAAKVDWTGQRFEVEVGNPGHGGFCVARHEGRVVFVRHALPGEKVIVTVTEDNGGSFCRADAVEVLQPSPARVEPPCTAARPGGCGGCDWQHVDPAAQRLLKAQVVEEQLRRIAGLEWPVVVEELPGGALGWRSRVRLAIDDRGRPGLRAHRSHRIVPLESCPIAVPGSLDEVLNRRWRARSELEVTTDSTGTLHLSEPSPGSPGRRAPARQITGGTAVQHAAGREWRVAAHGFWQVHPEAADAFAAVIAEWSQAPVGGIAWDLYGGAGLFASVLAEQVGPTGAVEVVESSRRAVRDGIQVLADQPQVRFHSGRVEVLLAGPELAGSNGAAAARGEHGIAVGPDVVVLDPPRKGAGRAVVEAVTAAAPGRVILVACDPAAMARDVGLFAEAGYRLQRIRAFDAFPMTHHVECIALLEPIAKES</sequence>
<keyword evidence="3 4" id="KW-0949">S-adenosyl-L-methionine</keyword>
<evidence type="ECO:0000313" key="8">
    <source>
        <dbReference type="Proteomes" id="UP000095210"/>
    </source>
</evidence>
<dbReference type="EMBL" id="CP014859">
    <property type="protein sequence ID" value="AOS62504.1"/>
    <property type="molecule type" value="Genomic_DNA"/>
</dbReference>
<dbReference type="SUPFAM" id="SSF53335">
    <property type="entry name" value="S-adenosyl-L-methionine-dependent methyltransferases"/>
    <property type="match status" value="1"/>
</dbReference>
<name>A0AAC9MXM8_9PSEU</name>
<dbReference type="InterPro" id="IPR030391">
    <property type="entry name" value="MeTrfase_TrmA_CS"/>
</dbReference>
<feature type="binding site" evidence="4">
    <location>
        <position position="376"/>
    </location>
    <ligand>
        <name>S-adenosyl-L-methionine</name>
        <dbReference type="ChEBI" id="CHEBI:59789"/>
    </ligand>
</feature>
<evidence type="ECO:0000256" key="3">
    <source>
        <dbReference type="ARBA" id="ARBA00022691"/>
    </source>
</evidence>
<feature type="binding site" evidence="4">
    <location>
        <position position="263"/>
    </location>
    <ligand>
        <name>S-adenosyl-L-methionine</name>
        <dbReference type="ChEBI" id="CHEBI:59789"/>
    </ligand>
</feature>
<dbReference type="InterPro" id="IPR029063">
    <property type="entry name" value="SAM-dependent_MTases_sf"/>
</dbReference>
<feature type="region of interest" description="Disordered" evidence="5">
    <location>
        <begin position="215"/>
        <end position="238"/>
    </location>
</feature>
<evidence type="ECO:0000259" key="6">
    <source>
        <dbReference type="PROSITE" id="PS50926"/>
    </source>
</evidence>
<dbReference type="PROSITE" id="PS50926">
    <property type="entry name" value="TRAM"/>
    <property type="match status" value="1"/>
</dbReference>
<evidence type="ECO:0000256" key="2">
    <source>
        <dbReference type="ARBA" id="ARBA00022679"/>
    </source>
</evidence>
<dbReference type="Gene3D" id="2.40.50.140">
    <property type="entry name" value="Nucleic acid-binding proteins"/>
    <property type="match status" value="1"/>
</dbReference>
<feature type="active site" description="Nucleophile" evidence="4">
    <location>
        <position position="403"/>
    </location>
</feature>
<gene>
    <name evidence="7" type="ORF">TL08_08445</name>
</gene>
<dbReference type="PROSITE" id="PS01231">
    <property type="entry name" value="TRMA_2"/>
    <property type="match status" value="1"/>
</dbReference>
<dbReference type="PANTHER" id="PTHR11061:SF30">
    <property type="entry name" value="TRNA (URACIL(54)-C(5))-METHYLTRANSFERASE"/>
    <property type="match status" value="1"/>
</dbReference>
<evidence type="ECO:0000256" key="4">
    <source>
        <dbReference type="PROSITE-ProRule" id="PRU01024"/>
    </source>
</evidence>
<keyword evidence="2 4" id="KW-0808">Transferase</keyword>
<protein>
    <submittedName>
        <fullName evidence="7">SAM-dependent methyltransferase, tRNA(Uracil-5)-methyltransferase</fullName>
    </submittedName>
</protein>
<keyword evidence="1 4" id="KW-0489">Methyltransferase</keyword>
<feature type="binding site" evidence="4">
    <location>
        <position position="316"/>
    </location>
    <ligand>
        <name>S-adenosyl-L-methionine</name>
        <dbReference type="ChEBI" id="CHEBI:59789"/>
    </ligand>
</feature>
<feature type="compositionally biased region" description="Low complexity" evidence="5">
    <location>
        <begin position="1"/>
        <end position="22"/>
    </location>
</feature>
<dbReference type="PROSITE" id="PS51687">
    <property type="entry name" value="SAM_MT_RNA_M5U"/>
    <property type="match status" value="1"/>
</dbReference>
<dbReference type="InterPro" id="IPR012340">
    <property type="entry name" value="NA-bd_OB-fold"/>
</dbReference>